<dbReference type="InterPro" id="IPR003812">
    <property type="entry name" value="Fido"/>
</dbReference>
<evidence type="ECO:0000256" key="4">
    <source>
        <dbReference type="ARBA" id="ARBA00022840"/>
    </source>
</evidence>
<evidence type="ECO:0000256" key="7">
    <source>
        <dbReference type="ARBA" id="ARBA00048696"/>
    </source>
</evidence>
<comment type="catalytic activity">
    <reaction evidence="6">
        <text>L-threonyl-[protein] + ATP = 3-O-(5'-adenylyl)-L-threonyl-[protein] + diphosphate</text>
        <dbReference type="Rhea" id="RHEA:54292"/>
        <dbReference type="Rhea" id="RHEA-COMP:11060"/>
        <dbReference type="Rhea" id="RHEA-COMP:13847"/>
        <dbReference type="ChEBI" id="CHEBI:30013"/>
        <dbReference type="ChEBI" id="CHEBI:30616"/>
        <dbReference type="ChEBI" id="CHEBI:33019"/>
        <dbReference type="ChEBI" id="CHEBI:138113"/>
        <dbReference type="EC" id="2.7.7.108"/>
    </reaction>
</comment>
<evidence type="ECO:0000256" key="6">
    <source>
        <dbReference type="ARBA" id="ARBA00047939"/>
    </source>
</evidence>
<dbReference type="RefSeq" id="WP_079415415.1">
    <property type="nucleotide sequence ID" value="NZ_MBTG01000023.1"/>
</dbReference>
<dbReference type="PROSITE" id="PS51459">
    <property type="entry name" value="FIDO"/>
    <property type="match status" value="1"/>
</dbReference>
<reference evidence="10" key="1">
    <citation type="submission" date="2016-07" db="EMBL/GenBank/DDBJ databases">
        <authorList>
            <person name="Florea S."/>
            <person name="Webb J.S."/>
            <person name="Jaromczyk J."/>
            <person name="Schardl C.L."/>
        </authorList>
    </citation>
    <scope>NUCLEOTIDE SEQUENCE [LARGE SCALE GENOMIC DNA]</scope>
    <source>
        <strain evidence="10">CY1</strain>
    </source>
</reference>
<organism evidence="9 10">
    <name type="scientific">Paenibacillus ferrarius</name>
    <dbReference type="NCBI Taxonomy" id="1469647"/>
    <lineage>
        <taxon>Bacteria</taxon>
        <taxon>Bacillati</taxon>
        <taxon>Bacillota</taxon>
        <taxon>Bacilli</taxon>
        <taxon>Bacillales</taxon>
        <taxon>Paenibacillaceae</taxon>
        <taxon>Paenibacillus</taxon>
    </lineage>
</organism>
<comment type="caution">
    <text evidence="9">The sequence shown here is derived from an EMBL/GenBank/DDBJ whole genome shotgun (WGS) entry which is preliminary data.</text>
</comment>
<dbReference type="SUPFAM" id="SSF140931">
    <property type="entry name" value="Fic-like"/>
    <property type="match status" value="1"/>
</dbReference>
<accession>A0A1V4HFF7</accession>
<evidence type="ECO:0000256" key="2">
    <source>
        <dbReference type="ARBA" id="ARBA00022695"/>
    </source>
</evidence>
<dbReference type="STRING" id="1469647.BC351_05745"/>
<keyword evidence="2" id="KW-0548">Nucleotidyltransferase</keyword>
<dbReference type="Gene3D" id="1.10.3290.10">
    <property type="entry name" value="Fido-like domain"/>
    <property type="match status" value="1"/>
</dbReference>
<keyword evidence="4" id="KW-0067">ATP-binding</keyword>
<evidence type="ECO:0000256" key="3">
    <source>
        <dbReference type="ARBA" id="ARBA00022741"/>
    </source>
</evidence>
<dbReference type="EC" id="2.7.7.108" evidence="5"/>
<dbReference type="GO" id="GO:0070733">
    <property type="term" value="F:AMPylase activity"/>
    <property type="evidence" value="ECO:0007669"/>
    <property type="project" value="UniProtKB-EC"/>
</dbReference>
<evidence type="ECO:0000256" key="5">
    <source>
        <dbReference type="ARBA" id="ARBA00034531"/>
    </source>
</evidence>
<dbReference type="PANTHER" id="PTHR39560">
    <property type="entry name" value="PROTEIN ADENYLYLTRANSFERASE FIC-RELATED"/>
    <property type="match status" value="1"/>
</dbReference>
<proteinExistence type="predicted"/>
<evidence type="ECO:0000256" key="1">
    <source>
        <dbReference type="ARBA" id="ARBA00022679"/>
    </source>
</evidence>
<comment type="catalytic activity">
    <reaction evidence="7">
        <text>L-tyrosyl-[protein] + ATP = O-(5'-adenylyl)-L-tyrosyl-[protein] + diphosphate</text>
        <dbReference type="Rhea" id="RHEA:54288"/>
        <dbReference type="Rhea" id="RHEA-COMP:10136"/>
        <dbReference type="Rhea" id="RHEA-COMP:13846"/>
        <dbReference type="ChEBI" id="CHEBI:30616"/>
        <dbReference type="ChEBI" id="CHEBI:33019"/>
        <dbReference type="ChEBI" id="CHEBI:46858"/>
        <dbReference type="ChEBI" id="CHEBI:83624"/>
        <dbReference type="EC" id="2.7.7.108"/>
    </reaction>
</comment>
<protein>
    <recommendedName>
        <fullName evidence="5">protein adenylyltransferase</fullName>
        <ecNumber evidence="5">2.7.7.108</ecNumber>
    </recommendedName>
</protein>
<sequence>MYRKASNQSKYCYPGTEILINKPDIRDQHKLTAYESIVSTRRNALLVTQPLPGSFDFAHLRVIHHYLFQDVYPLFAGKIREEDISKGNFNFAYTQHILPQSKEIFSKLKDENHLIGLDVEIFSLKAALFMGDLNHLHPFREGNGRAQREFLRCLALNTGFKLDWSLVNKDEILLAFIKSVRDEQPLADVIRRCI</sequence>
<feature type="domain" description="Fido" evidence="8">
    <location>
        <begin position="55"/>
        <end position="192"/>
    </location>
</feature>
<dbReference type="GO" id="GO:0051302">
    <property type="term" value="P:regulation of cell division"/>
    <property type="evidence" value="ECO:0007669"/>
    <property type="project" value="TreeGrafter"/>
</dbReference>
<dbReference type="EMBL" id="MBTG01000023">
    <property type="protein sequence ID" value="OPH53370.1"/>
    <property type="molecule type" value="Genomic_DNA"/>
</dbReference>
<dbReference type="PANTHER" id="PTHR39560:SF1">
    <property type="entry name" value="PROTEIN ADENYLYLTRANSFERASE FIC-RELATED"/>
    <property type="match status" value="1"/>
</dbReference>
<keyword evidence="3" id="KW-0547">Nucleotide-binding</keyword>
<evidence type="ECO:0000313" key="10">
    <source>
        <dbReference type="Proteomes" id="UP000190626"/>
    </source>
</evidence>
<dbReference type="InterPro" id="IPR036597">
    <property type="entry name" value="Fido-like_dom_sf"/>
</dbReference>
<keyword evidence="1" id="KW-0808">Transferase</keyword>
<dbReference type="Proteomes" id="UP000190626">
    <property type="component" value="Unassembled WGS sequence"/>
</dbReference>
<dbReference type="Pfam" id="PF02661">
    <property type="entry name" value="Fic"/>
    <property type="match status" value="1"/>
</dbReference>
<keyword evidence="10" id="KW-1185">Reference proteome</keyword>
<evidence type="ECO:0000313" key="9">
    <source>
        <dbReference type="EMBL" id="OPH53370.1"/>
    </source>
</evidence>
<dbReference type="AlphaFoldDB" id="A0A1V4HFF7"/>
<evidence type="ECO:0000259" key="8">
    <source>
        <dbReference type="PROSITE" id="PS51459"/>
    </source>
</evidence>
<gene>
    <name evidence="9" type="ORF">BC351_05745</name>
</gene>
<dbReference type="GO" id="GO:0005524">
    <property type="term" value="F:ATP binding"/>
    <property type="evidence" value="ECO:0007669"/>
    <property type="project" value="UniProtKB-KW"/>
</dbReference>
<name>A0A1V4HFF7_9BACL</name>